<gene>
    <name evidence="1" type="ORF">SBF1_450013</name>
</gene>
<organism evidence="1 2">
    <name type="scientific">Candidatus Desulfosporosinus infrequens</name>
    <dbReference type="NCBI Taxonomy" id="2043169"/>
    <lineage>
        <taxon>Bacteria</taxon>
        <taxon>Bacillati</taxon>
        <taxon>Bacillota</taxon>
        <taxon>Clostridia</taxon>
        <taxon>Eubacteriales</taxon>
        <taxon>Desulfitobacteriaceae</taxon>
        <taxon>Desulfosporosinus</taxon>
    </lineage>
</organism>
<reference evidence="2" key="1">
    <citation type="submission" date="2018-02" db="EMBL/GenBank/DDBJ databases">
        <authorList>
            <person name="Hausmann B."/>
        </authorList>
    </citation>
    <scope>NUCLEOTIDE SEQUENCE [LARGE SCALE GENOMIC DNA]</scope>
    <source>
        <strain evidence="2">Peat soil MAG SbF1</strain>
    </source>
</reference>
<dbReference type="EMBL" id="OMOF01000390">
    <property type="protein sequence ID" value="SPF49348.1"/>
    <property type="molecule type" value="Genomic_DNA"/>
</dbReference>
<evidence type="ECO:0000313" key="1">
    <source>
        <dbReference type="EMBL" id="SPF49348.1"/>
    </source>
</evidence>
<protein>
    <submittedName>
        <fullName evidence="1">Uncharacterized protein</fullName>
    </submittedName>
</protein>
<proteinExistence type="predicted"/>
<dbReference type="AlphaFoldDB" id="A0A2U3LBS3"/>
<accession>A0A2U3LBS3</accession>
<dbReference type="Proteomes" id="UP000238916">
    <property type="component" value="Unassembled WGS sequence"/>
</dbReference>
<sequence length="43" mass="4755">MAPDLQLIVENGALKVSANLQIADTFNFQHLAVCDNNHSHNHN</sequence>
<evidence type="ECO:0000313" key="2">
    <source>
        <dbReference type="Proteomes" id="UP000238916"/>
    </source>
</evidence>
<name>A0A2U3LBS3_9FIRM</name>